<dbReference type="PANTHER" id="PTHR42943:SF2">
    <property type="entry name" value="GLUTATHIONE S-TRANSFERASE KAPPA 1"/>
    <property type="match status" value="1"/>
</dbReference>
<comment type="catalytic activity">
    <reaction evidence="1">
        <text>2-hydroxychromene-2-carboxylate = (3E)-4-(2-hydroxyphenyl)-2-oxobut-3-enoate</text>
        <dbReference type="Rhea" id="RHEA:27401"/>
        <dbReference type="ChEBI" id="CHEBI:59350"/>
        <dbReference type="ChEBI" id="CHEBI:59353"/>
        <dbReference type="EC" id="5.99.1.4"/>
    </reaction>
</comment>
<evidence type="ECO:0000313" key="4">
    <source>
        <dbReference type="EMBL" id="TPD60771.1"/>
    </source>
</evidence>
<organism evidence="4 5">
    <name type="scientific">Emcibacter nanhaiensis</name>
    <dbReference type="NCBI Taxonomy" id="1505037"/>
    <lineage>
        <taxon>Bacteria</taxon>
        <taxon>Pseudomonadati</taxon>
        <taxon>Pseudomonadota</taxon>
        <taxon>Alphaproteobacteria</taxon>
        <taxon>Emcibacterales</taxon>
        <taxon>Emcibacteraceae</taxon>
        <taxon>Emcibacter</taxon>
    </lineage>
</organism>
<protein>
    <recommendedName>
        <fullName evidence="1">2-hydroxychromene-2-carboxylate isomerase</fullName>
        <ecNumber evidence="1">5.99.1.4</ecNumber>
    </recommendedName>
</protein>
<dbReference type="GO" id="GO:0018845">
    <property type="term" value="F:2-hydroxychromene-2-carboxylate isomerase activity"/>
    <property type="evidence" value="ECO:0007669"/>
    <property type="project" value="UniProtKB-UniRule"/>
</dbReference>
<dbReference type="GO" id="GO:0004364">
    <property type="term" value="F:glutathione transferase activity"/>
    <property type="evidence" value="ECO:0007669"/>
    <property type="project" value="TreeGrafter"/>
</dbReference>
<proteinExistence type="inferred from homology"/>
<dbReference type="RefSeq" id="WP_139940467.1">
    <property type="nucleotide sequence ID" value="NZ_JBHSYP010000008.1"/>
</dbReference>
<dbReference type="InterPro" id="IPR001853">
    <property type="entry name" value="DSBA-like_thioredoxin_dom"/>
</dbReference>
<dbReference type="Proteomes" id="UP000319148">
    <property type="component" value="Unassembled WGS sequence"/>
</dbReference>
<dbReference type="InterPro" id="IPR051924">
    <property type="entry name" value="GST_Kappa/NadH"/>
</dbReference>
<dbReference type="OrthoDB" id="5244108at2"/>
<evidence type="ECO:0000259" key="3">
    <source>
        <dbReference type="Pfam" id="PF01323"/>
    </source>
</evidence>
<dbReference type="PIRSF" id="PIRSF006386">
    <property type="entry name" value="HCCAis_GSTk"/>
    <property type="match status" value="1"/>
</dbReference>
<sequence>MPEPTDIKVYFNFRSPYCYLVSKVLYNIFEDYHAKMIWRPLGGWSGRSNPDRAKVKIPVVRQDVARFTRRLGIPFTPPPIETDPTLAAKISLAAEQEGLLHKYIVEVMRQEWAEGRNIGDMDVLLAVGEEIGLGRGVIQRAAENADFDKQLEQNWHEAQQDHVMGVPSFVVGDQVFWGNDRVDFLREHLHDLRLRRL</sequence>
<accession>A0A501PLQ3</accession>
<reference evidence="5" key="1">
    <citation type="submission" date="2019-06" db="EMBL/GenBank/DDBJ databases">
        <title>The complete genome of Emcibacter congregatus ZYLT.</title>
        <authorList>
            <person name="Zhao Z."/>
        </authorList>
    </citation>
    <scope>NUCLEOTIDE SEQUENCE [LARGE SCALE GENOMIC DNA]</scope>
    <source>
        <strain evidence="5">MCCC 1A06723</strain>
    </source>
</reference>
<name>A0A501PLQ3_9PROT</name>
<feature type="domain" description="DSBA-like thioredoxin" evidence="3">
    <location>
        <begin position="7"/>
        <end position="189"/>
    </location>
</feature>
<evidence type="ECO:0000256" key="2">
    <source>
        <dbReference type="PIRSR" id="PIRSR006386-1"/>
    </source>
</evidence>
<dbReference type="Gene3D" id="3.40.30.10">
    <property type="entry name" value="Glutaredoxin"/>
    <property type="match status" value="1"/>
</dbReference>
<dbReference type="InterPro" id="IPR014440">
    <property type="entry name" value="HCCAis_GSTk"/>
</dbReference>
<dbReference type="EC" id="5.99.1.4" evidence="1"/>
<dbReference type="EMBL" id="VFIY01000006">
    <property type="protein sequence ID" value="TPD60771.1"/>
    <property type="molecule type" value="Genomic_DNA"/>
</dbReference>
<evidence type="ECO:0000256" key="1">
    <source>
        <dbReference type="PIRNR" id="PIRNR006386"/>
    </source>
</evidence>
<evidence type="ECO:0000313" key="5">
    <source>
        <dbReference type="Proteomes" id="UP000319148"/>
    </source>
</evidence>
<dbReference type="GO" id="GO:0006749">
    <property type="term" value="P:glutathione metabolic process"/>
    <property type="evidence" value="ECO:0007669"/>
    <property type="project" value="TreeGrafter"/>
</dbReference>
<comment type="caution">
    <text evidence="4">The sequence shown here is derived from an EMBL/GenBank/DDBJ whole genome shotgun (WGS) entry which is preliminary data.</text>
</comment>
<dbReference type="AlphaFoldDB" id="A0A501PLQ3"/>
<dbReference type="GO" id="GO:0004602">
    <property type="term" value="F:glutathione peroxidase activity"/>
    <property type="evidence" value="ECO:0007669"/>
    <property type="project" value="TreeGrafter"/>
</dbReference>
<dbReference type="SUPFAM" id="SSF52833">
    <property type="entry name" value="Thioredoxin-like"/>
    <property type="match status" value="1"/>
</dbReference>
<dbReference type="PANTHER" id="PTHR42943">
    <property type="entry name" value="GLUTATHIONE S-TRANSFERASE KAPPA"/>
    <property type="match status" value="1"/>
</dbReference>
<dbReference type="InterPro" id="IPR036249">
    <property type="entry name" value="Thioredoxin-like_sf"/>
</dbReference>
<keyword evidence="1 4" id="KW-0413">Isomerase</keyword>
<feature type="active site" description="Nucleophile" evidence="2">
    <location>
        <position position="15"/>
    </location>
</feature>
<gene>
    <name evidence="4" type="ORF">FIV46_08600</name>
</gene>
<dbReference type="Pfam" id="PF01323">
    <property type="entry name" value="DSBA"/>
    <property type="match status" value="1"/>
</dbReference>
<comment type="similarity">
    <text evidence="1">Belongs to the GST superfamily. NadH family.</text>
</comment>
<keyword evidence="5" id="KW-1185">Reference proteome</keyword>